<evidence type="ECO:0000313" key="2">
    <source>
        <dbReference type="EMBL" id="KJV90540.1"/>
    </source>
</evidence>
<accession>A0A0F3QD65</accession>
<gene>
    <name evidence="2" type="ORF">RBEAN4_1546</name>
</gene>
<dbReference type="RefSeq" id="WP_011478053.1">
    <property type="nucleotide sequence ID" value="NZ_LAOI01000001.1"/>
</dbReference>
<dbReference type="EMBL" id="LAOI01000001">
    <property type="protein sequence ID" value="KJV90540.1"/>
    <property type="molecule type" value="Genomic_DNA"/>
</dbReference>
<sequence>MSDKENLRDNISYHLKEKVKEELKERGISAYKLAAETNTNETLWKNFITKEQTILPSSEAIVRFADYIGAALDDVIGRDLAKEIELKKSKEINVNKKEVESKIPAFLTQLPKEALQSVMEVREKTAGFAHKAVQKPNEPKKSFVEKEQAKRSNKQTERSR</sequence>
<dbReference type="AlphaFoldDB" id="A0A0F3QD65"/>
<comment type="caution">
    <text evidence="2">The sequence shown here is derived from an EMBL/GenBank/DDBJ whole genome shotgun (WGS) entry which is preliminary data.</text>
</comment>
<dbReference type="Proteomes" id="UP000033661">
    <property type="component" value="Unassembled WGS sequence"/>
</dbReference>
<protein>
    <submittedName>
        <fullName evidence="2">Uncharacterized protein</fullName>
    </submittedName>
</protein>
<dbReference type="PATRIC" id="fig|1359193.3.peg.1500"/>
<organism evidence="2 3">
    <name type="scientific">Rickettsia bellii str. RML An4</name>
    <dbReference type="NCBI Taxonomy" id="1359193"/>
    <lineage>
        <taxon>Bacteria</taxon>
        <taxon>Pseudomonadati</taxon>
        <taxon>Pseudomonadota</taxon>
        <taxon>Alphaproteobacteria</taxon>
        <taxon>Rickettsiales</taxon>
        <taxon>Rickettsiaceae</taxon>
        <taxon>Rickettsieae</taxon>
        <taxon>Rickettsia</taxon>
        <taxon>belli group</taxon>
    </lineage>
</organism>
<name>A0A0F3QD65_RICBE</name>
<proteinExistence type="predicted"/>
<reference evidence="2 3" key="1">
    <citation type="submission" date="2015-02" db="EMBL/GenBank/DDBJ databases">
        <title>Genome Sequencing of Rickettsiales.</title>
        <authorList>
            <person name="Daugherty S.C."/>
            <person name="Su Q."/>
            <person name="Abolude K."/>
            <person name="Beier-Sexton M."/>
            <person name="Carlyon J.A."/>
            <person name="Carter R."/>
            <person name="Day N.P."/>
            <person name="Dumler S.J."/>
            <person name="Dyachenko V."/>
            <person name="Godinez A."/>
            <person name="Kurtti T.J."/>
            <person name="Lichay M."/>
            <person name="Mullins K.E."/>
            <person name="Ott S."/>
            <person name="Pappas-Brown V."/>
            <person name="Paris D.H."/>
            <person name="Patel P."/>
            <person name="Richards A.L."/>
            <person name="Sadzewicz L."/>
            <person name="Sears K."/>
            <person name="Seidman D."/>
            <person name="Sengamalay N."/>
            <person name="Stenos J."/>
            <person name="Tallon L.J."/>
            <person name="Vincent G."/>
            <person name="Fraser C.M."/>
            <person name="Munderloh U."/>
            <person name="Dunning-Hotopp J.C."/>
        </authorList>
    </citation>
    <scope>NUCLEOTIDE SEQUENCE [LARGE SCALE GENOMIC DNA]</scope>
    <source>
        <strain evidence="2 3">RML An4</strain>
    </source>
</reference>
<feature type="region of interest" description="Disordered" evidence="1">
    <location>
        <begin position="129"/>
        <end position="160"/>
    </location>
</feature>
<keyword evidence="3" id="KW-1185">Reference proteome</keyword>
<evidence type="ECO:0000313" key="3">
    <source>
        <dbReference type="Proteomes" id="UP000033661"/>
    </source>
</evidence>
<evidence type="ECO:0000256" key="1">
    <source>
        <dbReference type="SAM" id="MobiDB-lite"/>
    </source>
</evidence>
<feature type="compositionally biased region" description="Basic and acidic residues" evidence="1">
    <location>
        <begin position="137"/>
        <end position="160"/>
    </location>
</feature>